<keyword evidence="9" id="KW-0862">Zinc</keyword>
<evidence type="ECO:0000256" key="2">
    <source>
        <dbReference type="ARBA" id="ARBA00004651"/>
    </source>
</evidence>
<keyword evidence="8" id="KW-0378">Hydrolase</keyword>
<evidence type="ECO:0000256" key="10">
    <source>
        <dbReference type="ARBA" id="ARBA00022989"/>
    </source>
</evidence>
<dbReference type="PANTHER" id="PTHR35864">
    <property type="entry name" value="ZINC METALLOPROTEASE MJ0611-RELATED"/>
    <property type="match status" value="1"/>
</dbReference>
<dbReference type="PANTHER" id="PTHR35864:SF1">
    <property type="entry name" value="ZINC METALLOPROTEASE YWHC-RELATED"/>
    <property type="match status" value="1"/>
</dbReference>
<name>A0A6A8M905_9FIRM</name>
<feature type="domain" description="Peptidase M50" evidence="14">
    <location>
        <begin position="42"/>
        <end position="211"/>
    </location>
</feature>
<comment type="caution">
    <text evidence="15">The sequence shown here is derived from an EMBL/GenBank/DDBJ whole genome shotgun (WGS) entry which is preliminary data.</text>
</comment>
<keyword evidence="11" id="KW-0482">Metalloprotease</keyword>
<dbReference type="GO" id="GO:0006508">
    <property type="term" value="P:proteolysis"/>
    <property type="evidence" value="ECO:0007669"/>
    <property type="project" value="UniProtKB-KW"/>
</dbReference>
<gene>
    <name evidence="15" type="ORF">FYJ66_06340</name>
</gene>
<evidence type="ECO:0000256" key="11">
    <source>
        <dbReference type="ARBA" id="ARBA00023049"/>
    </source>
</evidence>
<keyword evidence="4" id="KW-1003">Cell membrane</keyword>
<feature type="transmembrane region" description="Helical" evidence="13">
    <location>
        <begin position="159"/>
        <end position="187"/>
    </location>
</feature>
<keyword evidence="12 13" id="KW-0472">Membrane</keyword>
<dbReference type="GO" id="GO:0008237">
    <property type="term" value="F:metallopeptidase activity"/>
    <property type="evidence" value="ECO:0007669"/>
    <property type="project" value="UniProtKB-KW"/>
</dbReference>
<keyword evidence="10 13" id="KW-1133">Transmembrane helix</keyword>
<dbReference type="RefSeq" id="WP_154572672.1">
    <property type="nucleotide sequence ID" value="NZ_JAQXPA010000021.1"/>
</dbReference>
<keyword evidence="6 13" id="KW-0812">Transmembrane</keyword>
<evidence type="ECO:0000259" key="14">
    <source>
        <dbReference type="Pfam" id="PF02163"/>
    </source>
</evidence>
<dbReference type="EMBL" id="VUNB01000004">
    <property type="protein sequence ID" value="MST69210.1"/>
    <property type="molecule type" value="Genomic_DNA"/>
</dbReference>
<evidence type="ECO:0000313" key="15">
    <source>
        <dbReference type="EMBL" id="MST69210.1"/>
    </source>
</evidence>
<keyword evidence="5 15" id="KW-0645">Protease</keyword>
<comment type="subcellular location">
    <subcellularLocation>
        <location evidence="2">Cell membrane</location>
        <topology evidence="2">Multi-pass membrane protein</topology>
    </subcellularLocation>
</comment>
<accession>A0A6A8M905</accession>
<feature type="transmembrane region" description="Helical" evidence="13">
    <location>
        <begin position="208"/>
        <end position="231"/>
    </location>
</feature>
<comment type="cofactor">
    <cofactor evidence="1">
        <name>Zn(2+)</name>
        <dbReference type="ChEBI" id="CHEBI:29105"/>
    </cofactor>
</comment>
<dbReference type="AlphaFoldDB" id="A0A6A8M905"/>
<dbReference type="GO" id="GO:0005886">
    <property type="term" value="C:plasma membrane"/>
    <property type="evidence" value="ECO:0007669"/>
    <property type="project" value="UniProtKB-SubCell"/>
</dbReference>
<dbReference type="InterPro" id="IPR052348">
    <property type="entry name" value="Metallopeptidase_M50B"/>
</dbReference>
<comment type="similarity">
    <text evidence="3">Belongs to the peptidase M50B family.</text>
</comment>
<evidence type="ECO:0000256" key="7">
    <source>
        <dbReference type="ARBA" id="ARBA00022723"/>
    </source>
</evidence>
<evidence type="ECO:0000256" key="3">
    <source>
        <dbReference type="ARBA" id="ARBA00007931"/>
    </source>
</evidence>
<evidence type="ECO:0000256" key="5">
    <source>
        <dbReference type="ARBA" id="ARBA00022670"/>
    </source>
</evidence>
<dbReference type="InterPro" id="IPR044537">
    <property type="entry name" value="Rip2-like"/>
</dbReference>
<proteinExistence type="inferred from homology"/>
<dbReference type="CDD" id="cd06158">
    <property type="entry name" value="S2P-M50_like_1"/>
    <property type="match status" value="1"/>
</dbReference>
<dbReference type="InterPro" id="IPR008915">
    <property type="entry name" value="Peptidase_M50"/>
</dbReference>
<evidence type="ECO:0000256" key="4">
    <source>
        <dbReference type="ARBA" id="ARBA00022475"/>
    </source>
</evidence>
<dbReference type="Pfam" id="PF02163">
    <property type="entry name" value="Peptidase_M50"/>
    <property type="match status" value="1"/>
</dbReference>
<feature type="transmembrane region" description="Helical" evidence="13">
    <location>
        <begin position="114"/>
        <end position="139"/>
    </location>
</feature>
<evidence type="ECO:0000256" key="8">
    <source>
        <dbReference type="ARBA" id="ARBA00022801"/>
    </source>
</evidence>
<keyword evidence="7" id="KW-0479">Metal-binding</keyword>
<sequence length="240" mass="26905">MKRFMNSGTAILLLILLISNFVNGGLRDPRTYFFNMLLSLPGIVIGLSFHEFAHAWTSWKLGDPTPKNQGRVTLNPAAHFDPFGFLALMFCGFGWGIPVEIDNRYYKHPRRDELLVSVAGVAMNLLIAVVLSFVTHFYMGSTGYYQMDLNTVPGLIMTILIQAIIINITLLVFNIIPLPPLDGFGIITEIFNLRKKSWYYDFYSKGNIILILLLIVGAVNGIISPLISIIYKALLYGVIL</sequence>
<evidence type="ECO:0000256" key="13">
    <source>
        <dbReference type="SAM" id="Phobius"/>
    </source>
</evidence>
<reference evidence="15" key="1">
    <citation type="submission" date="2019-09" db="EMBL/GenBank/DDBJ databases">
        <title>In-depth cultivation of the pig gut microbiome towards novel bacterial diversity and tailored functional studies.</title>
        <authorList>
            <person name="Wylensek D."/>
            <person name="Hitch T.C.A."/>
            <person name="Clavel T."/>
        </authorList>
    </citation>
    <scope>NUCLEOTIDE SEQUENCE</scope>
    <source>
        <strain evidence="15">RF-744-FAT-WT-3</strain>
    </source>
</reference>
<dbReference type="GO" id="GO:0046872">
    <property type="term" value="F:metal ion binding"/>
    <property type="evidence" value="ECO:0007669"/>
    <property type="project" value="UniProtKB-KW"/>
</dbReference>
<organism evidence="15">
    <name type="scientific">Baileyella intestinalis</name>
    <dbReference type="NCBI Taxonomy" id="2606709"/>
    <lineage>
        <taxon>Bacteria</taxon>
        <taxon>Bacillati</taxon>
        <taxon>Bacillota</taxon>
        <taxon>Clostridia</taxon>
        <taxon>Peptostreptococcales</taxon>
        <taxon>Anaerovoracaceae</taxon>
        <taxon>Baileyella</taxon>
    </lineage>
</organism>
<protein>
    <submittedName>
        <fullName evidence="15">Site-2 protease family protein</fullName>
    </submittedName>
</protein>
<feature type="transmembrane region" description="Helical" evidence="13">
    <location>
        <begin position="83"/>
        <end position="102"/>
    </location>
</feature>
<evidence type="ECO:0000256" key="1">
    <source>
        <dbReference type="ARBA" id="ARBA00001947"/>
    </source>
</evidence>
<evidence type="ECO:0000256" key="12">
    <source>
        <dbReference type="ARBA" id="ARBA00023136"/>
    </source>
</evidence>
<evidence type="ECO:0000256" key="6">
    <source>
        <dbReference type="ARBA" id="ARBA00022692"/>
    </source>
</evidence>
<evidence type="ECO:0000256" key="9">
    <source>
        <dbReference type="ARBA" id="ARBA00022833"/>
    </source>
</evidence>